<accession>A0A8T3E2D3</accession>
<evidence type="ECO:0000313" key="3">
    <source>
        <dbReference type="Proteomes" id="UP000829720"/>
    </source>
</evidence>
<dbReference type="EMBL" id="JAERUA010000003">
    <property type="protein sequence ID" value="KAI1902396.1"/>
    <property type="molecule type" value="Genomic_DNA"/>
</dbReference>
<comment type="caution">
    <text evidence="2">The sequence shown here is derived from an EMBL/GenBank/DDBJ whole genome shotgun (WGS) entry which is preliminary data.</text>
</comment>
<feature type="region of interest" description="Disordered" evidence="1">
    <location>
        <begin position="1"/>
        <end position="138"/>
    </location>
</feature>
<dbReference type="Proteomes" id="UP000829720">
    <property type="component" value="Unassembled WGS sequence"/>
</dbReference>
<keyword evidence="3" id="KW-1185">Reference proteome</keyword>
<protein>
    <submittedName>
        <fullName evidence="2">Uncharacterized protein</fullName>
    </submittedName>
</protein>
<feature type="compositionally biased region" description="Low complexity" evidence="1">
    <location>
        <begin position="95"/>
        <end position="107"/>
    </location>
</feature>
<evidence type="ECO:0000256" key="1">
    <source>
        <dbReference type="SAM" id="MobiDB-lite"/>
    </source>
</evidence>
<dbReference type="AlphaFoldDB" id="A0A8T3E2D3"/>
<gene>
    <name evidence="2" type="ORF">AGOR_G00044330</name>
</gene>
<sequence length="138" mass="13797">MSTSERSNEAALKGHGPSEAKGEEAESDARHPNQSDAGESCGATVTVPKETEPMGSMLSLRKEAGKSSEDGEKPTASTSSSGKGLTGHAAKTLPASSSSASSSSSSAGRAKMSVSGPGNKPFQPLLLLAAPLRCPPTA</sequence>
<reference evidence="2" key="1">
    <citation type="submission" date="2021-01" db="EMBL/GenBank/DDBJ databases">
        <authorList>
            <person name="Zahm M."/>
            <person name="Roques C."/>
            <person name="Cabau C."/>
            <person name="Klopp C."/>
            <person name="Donnadieu C."/>
            <person name="Jouanno E."/>
            <person name="Lampietro C."/>
            <person name="Louis A."/>
            <person name="Herpin A."/>
            <person name="Echchiki A."/>
            <person name="Berthelot C."/>
            <person name="Parey E."/>
            <person name="Roest-Crollius H."/>
            <person name="Braasch I."/>
            <person name="Postlethwait J."/>
            <person name="Bobe J."/>
            <person name="Montfort J."/>
            <person name="Bouchez O."/>
            <person name="Begum T."/>
            <person name="Mejri S."/>
            <person name="Adams A."/>
            <person name="Chen W.-J."/>
            <person name="Guiguen Y."/>
        </authorList>
    </citation>
    <scope>NUCLEOTIDE SEQUENCE</scope>
    <source>
        <tissue evidence="2">Blood</tissue>
    </source>
</reference>
<name>A0A8T3E2D3_9TELE</name>
<feature type="compositionally biased region" description="Basic and acidic residues" evidence="1">
    <location>
        <begin position="16"/>
        <end position="33"/>
    </location>
</feature>
<feature type="compositionally biased region" description="Basic and acidic residues" evidence="1">
    <location>
        <begin position="60"/>
        <end position="73"/>
    </location>
</feature>
<proteinExistence type="predicted"/>
<dbReference type="OrthoDB" id="10468521at2759"/>
<evidence type="ECO:0000313" key="2">
    <source>
        <dbReference type="EMBL" id="KAI1902396.1"/>
    </source>
</evidence>
<organism evidence="2 3">
    <name type="scientific">Albula goreensis</name>
    <dbReference type="NCBI Taxonomy" id="1534307"/>
    <lineage>
        <taxon>Eukaryota</taxon>
        <taxon>Metazoa</taxon>
        <taxon>Chordata</taxon>
        <taxon>Craniata</taxon>
        <taxon>Vertebrata</taxon>
        <taxon>Euteleostomi</taxon>
        <taxon>Actinopterygii</taxon>
        <taxon>Neopterygii</taxon>
        <taxon>Teleostei</taxon>
        <taxon>Albuliformes</taxon>
        <taxon>Albulidae</taxon>
        <taxon>Albula</taxon>
    </lineage>
</organism>